<protein>
    <submittedName>
        <fullName evidence="1">Uncharacterized protein</fullName>
    </submittedName>
</protein>
<sequence>MTHWHVDQRRCGIPTDATSTPTGALLLVHSQGCRRSQSCAKVRRVRGKLRISSMRCAPKGELSFYLGTTRNDSVPRVHIASTKQDRLTLSPLLLVGTRDAIMLACRPVSPHSSNGCAGPNEGLDRVVALLAHHWRHNLPTLRLVTGLASMGLPPLLHAPMQNRKHTSWSCDVAPNPLNFETCVACHGGTRQQSALYVECTIRSSTQ</sequence>
<keyword evidence="2" id="KW-1185">Reference proteome</keyword>
<evidence type="ECO:0000313" key="2">
    <source>
        <dbReference type="Proteomes" id="UP001201163"/>
    </source>
</evidence>
<reference evidence="1" key="1">
    <citation type="submission" date="2022-01" db="EMBL/GenBank/DDBJ databases">
        <title>Comparative genomics reveals a dynamic genome evolution in the ectomycorrhizal milk-cap (Lactarius) mushrooms.</title>
        <authorList>
            <consortium name="DOE Joint Genome Institute"/>
            <person name="Lebreton A."/>
            <person name="Tang N."/>
            <person name="Kuo A."/>
            <person name="LaButti K."/>
            <person name="Drula E."/>
            <person name="Barry K."/>
            <person name="Clum A."/>
            <person name="Lipzen A."/>
            <person name="Mousain D."/>
            <person name="Ng V."/>
            <person name="Wang R."/>
            <person name="Wang X."/>
            <person name="Dai Y."/>
            <person name="Henrissat B."/>
            <person name="Grigoriev I.V."/>
            <person name="Guerin-Laguette A."/>
            <person name="Yu F."/>
            <person name="Martin F.M."/>
        </authorList>
    </citation>
    <scope>NUCLEOTIDE SEQUENCE</scope>
    <source>
        <strain evidence="1">QP</strain>
    </source>
</reference>
<dbReference type="EMBL" id="JAKELL010000146">
    <property type="protein sequence ID" value="KAH8980067.1"/>
    <property type="molecule type" value="Genomic_DNA"/>
</dbReference>
<gene>
    <name evidence="1" type="ORF">EDB92DRAFT_1901791</name>
</gene>
<organism evidence="1 2">
    <name type="scientific">Lactarius akahatsu</name>
    <dbReference type="NCBI Taxonomy" id="416441"/>
    <lineage>
        <taxon>Eukaryota</taxon>
        <taxon>Fungi</taxon>
        <taxon>Dikarya</taxon>
        <taxon>Basidiomycota</taxon>
        <taxon>Agaricomycotina</taxon>
        <taxon>Agaricomycetes</taxon>
        <taxon>Russulales</taxon>
        <taxon>Russulaceae</taxon>
        <taxon>Lactarius</taxon>
    </lineage>
</organism>
<name>A0AAD4L4M8_9AGAM</name>
<evidence type="ECO:0000313" key="1">
    <source>
        <dbReference type="EMBL" id="KAH8980067.1"/>
    </source>
</evidence>
<dbReference type="Proteomes" id="UP001201163">
    <property type="component" value="Unassembled WGS sequence"/>
</dbReference>
<proteinExistence type="predicted"/>
<accession>A0AAD4L4M8</accession>
<dbReference type="AlphaFoldDB" id="A0AAD4L4M8"/>
<comment type="caution">
    <text evidence="1">The sequence shown here is derived from an EMBL/GenBank/DDBJ whole genome shotgun (WGS) entry which is preliminary data.</text>
</comment>